<name>A0A2S8BMH0_9MYCO</name>
<accession>A0A2S8BMH0</accession>
<dbReference type="Proteomes" id="UP000238296">
    <property type="component" value="Unassembled WGS sequence"/>
</dbReference>
<dbReference type="Gene3D" id="3.40.1000.70">
    <property type="entry name" value="PknH-like extracellular domain"/>
    <property type="match status" value="1"/>
</dbReference>
<protein>
    <recommendedName>
        <fullName evidence="1">PknH-like extracellular domain-containing protein</fullName>
    </recommendedName>
</protein>
<dbReference type="EMBL" id="PPEA01000273">
    <property type="protein sequence ID" value="PQM47825.1"/>
    <property type="molecule type" value="Genomic_DNA"/>
</dbReference>
<feature type="domain" description="PknH-like extracellular" evidence="1">
    <location>
        <begin position="43"/>
        <end position="236"/>
    </location>
</feature>
<dbReference type="InterPro" id="IPR026954">
    <property type="entry name" value="PknH-like_Extracell"/>
</dbReference>
<proteinExistence type="predicted"/>
<evidence type="ECO:0000313" key="2">
    <source>
        <dbReference type="EMBL" id="PQM47825.1"/>
    </source>
</evidence>
<sequence length="241" mass="25850">MTGTPLVSRTAVLLSVLVLVSGCTRIVDGTVHPASGLTPSPLTGRAVKQVLLDDAELEKMLEQPFESDPNLAPRFGDDAFDERPDVSSPDCALAVGLMQKSSYDSADVQEAAREIWWTPRDDRDATVIDVEEGVVALPSVADADTAFEELTKQWEHCDGEAVTSRGDTFTLSRPKVADSVLSASTSFSFDSGTIPGVRALGVRVNCLVEVQVSFYRDVSGERKSSAVDIAHTMMDKVTALS</sequence>
<gene>
    <name evidence="2" type="ORF">C1Y40_01967</name>
</gene>
<reference evidence="2 3" key="1">
    <citation type="journal article" date="2017" name="Int. J. Syst. Evol. Microbiol.">
        <title>Mycobacterium talmoniae sp. nov., a slowly growing mycobacterium isolated from human respiratory samples.</title>
        <authorList>
            <person name="Davidson R.M."/>
            <person name="DeGroote M.A."/>
            <person name="Marola J.L."/>
            <person name="Buss S."/>
            <person name="Jones V."/>
            <person name="McNeil M.R."/>
            <person name="Freifeld A.G."/>
            <person name="Elaine Epperson L."/>
            <person name="Hasan N.A."/>
            <person name="Jackson M."/>
            <person name="Iwen P.C."/>
            <person name="Salfinger M."/>
            <person name="Strong M."/>
        </authorList>
    </citation>
    <scope>NUCLEOTIDE SEQUENCE [LARGE SCALE GENOMIC DNA]</scope>
    <source>
        <strain evidence="2 3">ATCC BAA-2683</strain>
    </source>
</reference>
<organism evidence="2 3">
    <name type="scientific">Mycobacterium talmoniae</name>
    <dbReference type="NCBI Taxonomy" id="1858794"/>
    <lineage>
        <taxon>Bacteria</taxon>
        <taxon>Bacillati</taxon>
        <taxon>Actinomycetota</taxon>
        <taxon>Actinomycetes</taxon>
        <taxon>Mycobacteriales</taxon>
        <taxon>Mycobacteriaceae</taxon>
        <taxon>Mycobacterium</taxon>
    </lineage>
</organism>
<dbReference type="AlphaFoldDB" id="A0A2S8BMH0"/>
<dbReference type="InterPro" id="IPR038232">
    <property type="entry name" value="PknH-like_Extracell_sf"/>
</dbReference>
<evidence type="ECO:0000313" key="3">
    <source>
        <dbReference type="Proteomes" id="UP000238296"/>
    </source>
</evidence>
<dbReference type="Pfam" id="PF14032">
    <property type="entry name" value="PknH_C"/>
    <property type="match status" value="1"/>
</dbReference>
<evidence type="ECO:0000259" key="1">
    <source>
        <dbReference type="Pfam" id="PF14032"/>
    </source>
</evidence>
<dbReference type="RefSeq" id="WP_242657253.1">
    <property type="nucleotide sequence ID" value="NZ_MLQM01000074.1"/>
</dbReference>
<comment type="caution">
    <text evidence="2">The sequence shown here is derived from an EMBL/GenBank/DDBJ whole genome shotgun (WGS) entry which is preliminary data.</text>
</comment>